<dbReference type="EMBL" id="CP119317">
    <property type="protein sequence ID" value="WEK56082.1"/>
    <property type="molecule type" value="Genomic_DNA"/>
</dbReference>
<accession>A0AA95F1R6</accession>
<name>A0AA95F1R6_9BACL</name>
<keyword evidence="3" id="KW-1185">Reference proteome</keyword>
<dbReference type="Proteomes" id="UP001178662">
    <property type="component" value="Chromosome"/>
</dbReference>
<proteinExistence type="predicted"/>
<evidence type="ECO:0000313" key="2">
    <source>
        <dbReference type="EMBL" id="WEK56082.1"/>
    </source>
</evidence>
<keyword evidence="1" id="KW-1133">Transmembrane helix</keyword>
<gene>
    <name evidence="2" type="ORF">P0Y55_08550</name>
</gene>
<evidence type="ECO:0008006" key="4">
    <source>
        <dbReference type="Google" id="ProtNLM"/>
    </source>
</evidence>
<organism evidence="2 3">
    <name type="scientific">Candidatus Cohnella colombiensis</name>
    <dbReference type="NCBI Taxonomy" id="3121368"/>
    <lineage>
        <taxon>Bacteria</taxon>
        <taxon>Bacillati</taxon>
        <taxon>Bacillota</taxon>
        <taxon>Bacilli</taxon>
        <taxon>Bacillales</taxon>
        <taxon>Paenibacillaceae</taxon>
        <taxon>Cohnella</taxon>
    </lineage>
</organism>
<protein>
    <recommendedName>
        <fullName evidence="4">Photosynthesis system II assembly factor Ycf48/Hcf136-like domain-containing protein</fullName>
    </recommendedName>
</protein>
<dbReference type="AlphaFoldDB" id="A0AA95F1R6"/>
<reference evidence="2" key="1">
    <citation type="submission" date="2023-03" db="EMBL/GenBank/DDBJ databases">
        <title>Andean soil-derived lignocellulolytic bacterial consortium as a source of novel taxa and putative plastic-active enzymes.</title>
        <authorList>
            <person name="Diaz-Garcia L."/>
            <person name="Chuvochina M."/>
            <person name="Feuerriegel G."/>
            <person name="Bunk B."/>
            <person name="Sproer C."/>
            <person name="Streit W.R."/>
            <person name="Rodriguez L.M."/>
            <person name="Overmann J."/>
            <person name="Jimenez D.J."/>
        </authorList>
    </citation>
    <scope>NUCLEOTIDE SEQUENCE</scope>
    <source>
        <strain evidence="2">MAG 2441</strain>
    </source>
</reference>
<evidence type="ECO:0000256" key="1">
    <source>
        <dbReference type="SAM" id="Phobius"/>
    </source>
</evidence>
<feature type="transmembrane region" description="Helical" evidence="1">
    <location>
        <begin position="5"/>
        <end position="21"/>
    </location>
</feature>
<dbReference type="SUPFAM" id="SSF110296">
    <property type="entry name" value="Oligoxyloglucan reducing end-specific cellobiohydrolase"/>
    <property type="match status" value="1"/>
</dbReference>
<sequence length="330" mass="37016">MNKKIFLVVLPVSIIFMYLFFKDNIVSTKQIEYIESSSTLQGEWFELPTKSHEIKSVAFGNGVYVGVGEGFLGYSNDGREWEFIKYEDGPSDLINEVIFAKGVFVAVGYDKIYTSPNGREWKEIGIGADNHLFSVVYGNGKFVSVGSVGVFTSEDGVQWEHHRDSLYWTNLWSICFGDNQFVAVGPYIAATSIDGIEWEYNEIPFNDGMGYLSSVTYANGKYISIGGIDDKGSMVWSSKDGLEWNGILKVRDLNFSGNSLDNQFYFTGNRGLLYSKDGEEWKYFKSERSLDDVILVNKSLIITGMSSWDGSSTLPGAPILIIPQNDIYSY</sequence>
<evidence type="ECO:0000313" key="3">
    <source>
        <dbReference type="Proteomes" id="UP001178662"/>
    </source>
</evidence>
<keyword evidence="1" id="KW-0812">Transmembrane</keyword>
<keyword evidence="1" id="KW-0472">Membrane</keyword>